<reference evidence="3" key="1">
    <citation type="submission" date="2014-09" db="EMBL/GenBank/DDBJ databases">
        <authorList>
            <person name="Mudge J."/>
            <person name="Ramaraj T."/>
            <person name="Lindquist I.E."/>
            <person name="Bharti A.K."/>
            <person name="Sundararajan A."/>
            <person name="Cameron C.T."/>
            <person name="Woodward J.E."/>
            <person name="May G.D."/>
            <person name="Brubaker C."/>
            <person name="Broadhvest J."/>
            <person name="Wilkins T.A."/>
        </authorList>
    </citation>
    <scope>NUCLEOTIDE SEQUENCE</scope>
    <source>
        <strain evidence="3">cv. AKA8401</strain>
    </source>
</reference>
<organism evidence="2 3">
    <name type="scientific">Gossypium arboreum</name>
    <name type="common">Tree cotton</name>
    <name type="synonym">Gossypium nanking</name>
    <dbReference type="NCBI Taxonomy" id="29729"/>
    <lineage>
        <taxon>Eukaryota</taxon>
        <taxon>Viridiplantae</taxon>
        <taxon>Streptophyta</taxon>
        <taxon>Embryophyta</taxon>
        <taxon>Tracheophyta</taxon>
        <taxon>Spermatophyta</taxon>
        <taxon>Magnoliopsida</taxon>
        <taxon>eudicotyledons</taxon>
        <taxon>Gunneridae</taxon>
        <taxon>Pentapetalae</taxon>
        <taxon>rosids</taxon>
        <taxon>malvids</taxon>
        <taxon>Malvales</taxon>
        <taxon>Malvaceae</taxon>
        <taxon>Malvoideae</taxon>
        <taxon>Gossypium</taxon>
    </lineage>
</organism>
<gene>
    <name evidence="2" type="ORF">F383_34468</name>
</gene>
<evidence type="ECO:0000313" key="2">
    <source>
        <dbReference type="EMBL" id="KHG07237.1"/>
    </source>
</evidence>
<name>A0A0B0N3M9_GOSAR</name>
<evidence type="ECO:0000256" key="1">
    <source>
        <dbReference type="SAM" id="MobiDB-lite"/>
    </source>
</evidence>
<proteinExistence type="predicted"/>
<dbReference type="EMBL" id="JRRC01470527">
    <property type="protein sequence ID" value="KHG07237.1"/>
    <property type="molecule type" value="Genomic_DNA"/>
</dbReference>
<keyword evidence="3" id="KW-1185">Reference proteome</keyword>
<evidence type="ECO:0000313" key="3">
    <source>
        <dbReference type="Proteomes" id="UP000032142"/>
    </source>
</evidence>
<accession>A0A0B0N3M9</accession>
<comment type="caution">
    <text evidence="2">The sequence shown here is derived from an EMBL/GenBank/DDBJ whole genome shotgun (WGS) entry which is preliminary data.</text>
</comment>
<feature type="compositionally biased region" description="Polar residues" evidence="1">
    <location>
        <begin position="1"/>
        <end position="12"/>
    </location>
</feature>
<feature type="region of interest" description="Disordered" evidence="1">
    <location>
        <begin position="1"/>
        <end position="23"/>
    </location>
</feature>
<protein>
    <submittedName>
        <fullName evidence="2">Uncharacterized protein</fullName>
    </submittedName>
</protein>
<dbReference type="AlphaFoldDB" id="A0A0B0N3M9"/>
<sequence length="40" mass="4708">MPTSQTWSYTQSHIDKSMPLPQTRSYTNQIRRNHISMPTS</sequence>
<dbReference type="Proteomes" id="UP000032142">
    <property type="component" value="Unassembled WGS sequence"/>
</dbReference>